<reference evidence="6" key="2">
    <citation type="submission" date="2021-06" db="EMBL/GenBank/DDBJ databases">
        <authorList>
            <person name="Rogers T.H."/>
            <person name="Ramsay J.P."/>
            <person name="Wang P."/>
            <person name="Terpolilli J."/>
        </authorList>
    </citation>
    <scope>NUCLEOTIDE SEQUENCE [LARGE SCALE GENOMIC DNA]</scope>
    <source>
        <strain evidence="6">WSM5005</strain>
    </source>
</reference>
<dbReference type="EMBL" id="CP017562">
    <property type="protein sequence ID" value="APA87479.1"/>
    <property type="molecule type" value="Genomic_DNA"/>
</dbReference>
<evidence type="ECO:0000256" key="1">
    <source>
        <dbReference type="ARBA" id="ARBA00004613"/>
    </source>
</evidence>
<keyword evidence="7" id="KW-1185">Reference proteome</keyword>
<dbReference type="InterPro" id="IPR008638">
    <property type="entry name" value="FhaB/CdiA-like_TPS"/>
</dbReference>
<dbReference type="PANTHER" id="PTHR12338">
    <property type="entry name" value="AUTOTRANSPORTER"/>
    <property type="match status" value="1"/>
</dbReference>
<dbReference type="InterPro" id="IPR011050">
    <property type="entry name" value="Pectin_lyase_fold/virulence"/>
</dbReference>
<keyword evidence="3 4" id="KW-0732">Signal</keyword>
<sequence>MNKRCNVRPGHVSTVAGAVAALFAASYMPLALANPTGAQVVAGTVSINSPGAGQMHITQGSSNAIVNWNAFSIGSGEAVRISQPSASAALLNRVTGNDPSVIAGRLRANGKVFLVNPAGVIFAPGSSVNVGSMIASTLNISNADFLAGNFHFVGASAAALSNAGSLTAAAGGTIALLGGTVSNSGTVSAKLGSVALGAGNDITVDFAGDGLTTLKINQGAAHALIGNTGTLAADGGTVVMSAQTADALAGTVINQQGIVRAQSLSEHDGRILLDGGTNGVTKVSGTLDASGGAGQTGGRIDVTGYDVALLAGAYVDASGDAGGGTVHFGGGPAGADPSVRNANAIWMSPTASLHADALADGNGGDVVAYSETASRLYGTLTAKGGPQGGNGGLIETSGNTLDTTGMSVDASAAKGQGGRWLLDPFEVDIVTQVPDVTAAPVPTQTAADSNTMTFGPITGSTFILNTALTGPLSLGTSVTVLTGTDPNNGAGDIVVDAPLNLTTGTLPATLKLSATGSVLVNNTITSSAGPLSLVFDANVGGTSPLSLVSFQGVTVKTNGGSVTVGSGGASPVLIQNSNIDTAGGDLTVTGTFPINGVAIGYLITSSSGIFIDSSTISTEGGVFSLTGVALGPNANGVAINGTSSLSTTSGALRITGTATAGGGGNDGVIAQGDNTIQSGSGALTISGAGSSNIEDQGIGVLLSGTSASTTSGALSVNGSSSGSSAMGVFLTGGATVGEGPALQPGLSSSGGAITVNGSVTQSAQGGLGVEIQNTTISNTTGAIDVTGNVTGTAAGGTFADGVYFYGTTLSTGSGDISATGSVSSNMNVSIGLDMHGSSVQSTSGNLKFTGQSVGAAVNGDSVIGLMFENTLCVDCIQTAPVSVTTGTGSVSLFGSGTGPFVQGVLITDGTTITSTNGGAIDIRGAVSGPAGSSPNLQNDYGVLIANGAISATGTRATTIGIAGSTTTSDPGVAIGLAVPETEQSEFGLINPTSIVTGGGVTSAVANATADNVTISTTNPASIVLRAFNDGTASSLAITQAMLSSPGGVLSIMPASVDPSSFTITAQNATPITLLGTGGGLSIDAPTFSTFASIPSIVLGSSTQTGRITVGGQCISGGSTCVPTRPGFANNLTLSNPGAGSQGIALTYGISTPGQTLMLLSAGPVTDPGGIQAAGLILAGPGTFTLTDPQNDVGVLAMSNAGSVDFSNSHGFVIGPLTSQTFDSAASQLSPISVTRSTLSGSLVATATTGNIGLGASTPSATAPNTNLNAGGSIDLVMENGVFVDANSGTLGAGNAWRVWASTWSGETRGSVQPNTAQPNFYGCLFGSGCSWGGTVPTTGNHFVYVARPTVTVTADGATRYVGAPNPAFTYTTSGLINGDTAAGTLSGSETTTATLTSPAGGYRIDPNFTSSVGYIVNEVPGTLTVTPFPSTISNPQGPIPNPVAQSGLQTFFSSQEQTFVYENNLQGTNICIGSNQPLFSTTPLGEKQDILAVEWKRVRSQPNLNSCLLTNAQHGCGDY</sequence>
<reference evidence="6" key="1">
    <citation type="submission" date="2016-09" db="EMBL/GenBank/DDBJ databases">
        <title>The Complete Genome of Burkholderia sprentiae wsm5005.</title>
        <authorList>
            <person name="De Meyer S."/>
            <person name="Wang P."/>
            <person name="Terpolilli J."/>
        </authorList>
    </citation>
    <scope>NUCLEOTIDE SEQUENCE [LARGE SCALE GENOMIC DNA]</scope>
    <source>
        <strain evidence="6">WSM5005</strain>
    </source>
</reference>
<keyword evidence="2" id="KW-0964">Secreted</keyword>
<dbReference type="STRING" id="754502.BJG93_18475"/>
<evidence type="ECO:0000313" key="6">
    <source>
        <dbReference type="EMBL" id="APA87479.1"/>
    </source>
</evidence>
<dbReference type="InterPro" id="IPR006626">
    <property type="entry name" value="PbH1"/>
</dbReference>
<dbReference type="KEGG" id="pspw:BJG93_18475"/>
<dbReference type="InterPro" id="IPR012334">
    <property type="entry name" value="Pectin_lyas_fold"/>
</dbReference>
<evidence type="ECO:0000256" key="2">
    <source>
        <dbReference type="ARBA" id="ARBA00022525"/>
    </source>
</evidence>
<dbReference type="InterPro" id="IPR050909">
    <property type="entry name" value="Bact_Autotransporter_VF"/>
</dbReference>
<feature type="signal peptide" evidence="4">
    <location>
        <begin position="1"/>
        <end position="33"/>
    </location>
</feature>
<dbReference type="Gene3D" id="2.160.20.10">
    <property type="entry name" value="Single-stranded right-handed beta-helix, Pectin lyase-like"/>
    <property type="match status" value="1"/>
</dbReference>
<dbReference type="Pfam" id="PF05860">
    <property type="entry name" value="TPS"/>
    <property type="match status" value="1"/>
</dbReference>
<dbReference type="OrthoDB" id="218680at2"/>
<evidence type="ECO:0000259" key="5">
    <source>
        <dbReference type="SMART" id="SM00912"/>
    </source>
</evidence>
<accession>A0A1I9YME6</accession>
<dbReference type="SMART" id="SM00710">
    <property type="entry name" value="PbH1"/>
    <property type="match status" value="6"/>
</dbReference>
<evidence type="ECO:0000256" key="3">
    <source>
        <dbReference type="ARBA" id="ARBA00022729"/>
    </source>
</evidence>
<evidence type="ECO:0000256" key="4">
    <source>
        <dbReference type="SAM" id="SignalP"/>
    </source>
</evidence>
<dbReference type="RefSeq" id="WP_027194125.1">
    <property type="nucleotide sequence ID" value="NZ_CP017562.2"/>
</dbReference>
<dbReference type="Pfam" id="PF18676">
    <property type="entry name" value="MBG_2"/>
    <property type="match status" value="1"/>
</dbReference>
<gene>
    <name evidence="6" type="ORF">BJG93_18475</name>
</gene>
<dbReference type="PANTHER" id="PTHR12338:SF8">
    <property type="entry name" value="HEME_HEMOPEXIN-BINDING PROTEIN"/>
    <property type="match status" value="1"/>
</dbReference>
<evidence type="ECO:0000313" key="7">
    <source>
        <dbReference type="Proteomes" id="UP000179860"/>
    </source>
</evidence>
<protein>
    <submittedName>
        <fullName evidence="6">Filamentous hemagglutinin N-terminal domain-containing protein</fullName>
    </submittedName>
</protein>
<dbReference type="SUPFAM" id="SSF51126">
    <property type="entry name" value="Pectin lyase-like"/>
    <property type="match status" value="1"/>
</dbReference>
<comment type="subcellular location">
    <subcellularLocation>
        <location evidence="1">Secreted</location>
    </subcellularLocation>
</comment>
<dbReference type="Proteomes" id="UP000179860">
    <property type="component" value="Chromosome 2"/>
</dbReference>
<feature type="domain" description="Filamentous haemagglutinin FhaB/tRNA nuclease CdiA-like TPS" evidence="5">
    <location>
        <begin position="31"/>
        <end position="144"/>
    </location>
</feature>
<dbReference type="GO" id="GO:0005576">
    <property type="term" value="C:extracellular region"/>
    <property type="evidence" value="ECO:0007669"/>
    <property type="project" value="UniProtKB-SubCell"/>
</dbReference>
<organism evidence="6 7">
    <name type="scientific">Paraburkholderia sprentiae WSM5005</name>
    <dbReference type="NCBI Taxonomy" id="754502"/>
    <lineage>
        <taxon>Bacteria</taxon>
        <taxon>Pseudomonadati</taxon>
        <taxon>Pseudomonadota</taxon>
        <taxon>Betaproteobacteria</taxon>
        <taxon>Burkholderiales</taxon>
        <taxon>Burkholderiaceae</taxon>
        <taxon>Paraburkholderia</taxon>
    </lineage>
</organism>
<name>A0A1I9YME6_9BURK</name>
<proteinExistence type="predicted"/>
<dbReference type="InterPro" id="IPR041286">
    <property type="entry name" value="MBG_2"/>
</dbReference>
<dbReference type="NCBIfam" id="TIGR01901">
    <property type="entry name" value="adhes_NPXG"/>
    <property type="match status" value="1"/>
</dbReference>
<dbReference type="SMART" id="SM00912">
    <property type="entry name" value="Haemagg_act"/>
    <property type="match status" value="1"/>
</dbReference>
<feature type="chain" id="PRO_5009607396" evidence="4">
    <location>
        <begin position="34"/>
        <end position="1519"/>
    </location>
</feature>